<dbReference type="OrthoDB" id="2021138at2759"/>
<dbReference type="GO" id="GO:0003254">
    <property type="term" value="P:regulation of membrane depolarization"/>
    <property type="evidence" value="ECO:0007669"/>
    <property type="project" value="TreeGrafter"/>
</dbReference>
<dbReference type="Gene3D" id="1.10.287.70">
    <property type="match status" value="1"/>
</dbReference>
<evidence type="ECO:0000256" key="1">
    <source>
        <dbReference type="SAM" id="Phobius"/>
    </source>
</evidence>
<dbReference type="CDD" id="cd00038">
    <property type="entry name" value="CAP_ED"/>
    <property type="match status" value="1"/>
</dbReference>
<keyword evidence="1" id="KW-1133">Transmembrane helix</keyword>
<evidence type="ECO:0000313" key="3">
    <source>
        <dbReference type="EMBL" id="CRL00606.1"/>
    </source>
</evidence>
<reference evidence="3 4" key="1">
    <citation type="submission" date="2015-04" db="EMBL/GenBank/DDBJ databases">
        <authorList>
            <person name="Syromyatnikov M.Y."/>
            <person name="Popov V.N."/>
        </authorList>
    </citation>
    <scope>NUCLEOTIDE SEQUENCE [LARGE SCALE GENOMIC DNA]</scope>
</reference>
<evidence type="ECO:0000313" key="4">
    <source>
        <dbReference type="Proteomes" id="UP000183832"/>
    </source>
</evidence>
<dbReference type="PROSITE" id="PS50042">
    <property type="entry name" value="CNMP_BINDING_3"/>
    <property type="match status" value="1"/>
</dbReference>
<dbReference type="InterPro" id="IPR014710">
    <property type="entry name" value="RmlC-like_jellyroll"/>
</dbReference>
<proteinExistence type="predicted"/>
<dbReference type="InterPro" id="IPR000595">
    <property type="entry name" value="cNMP-bd_dom"/>
</dbReference>
<gene>
    <name evidence="3" type="primary">similar to Potassium</name>
    <name evidence="3" type="ORF">CLUMA_CG013866</name>
</gene>
<feature type="transmembrane region" description="Helical" evidence="1">
    <location>
        <begin position="156"/>
        <end position="176"/>
    </location>
</feature>
<keyword evidence="4" id="KW-1185">Reference proteome</keyword>
<feature type="transmembrane region" description="Helical" evidence="1">
    <location>
        <begin position="115"/>
        <end position="135"/>
    </location>
</feature>
<dbReference type="Proteomes" id="UP000183832">
    <property type="component" value="Unassembled WGS sequence"/>
</dbReference>
<dbReference type="PANTHER" id="PTHR45689">
    <property type="entry name" value="I[[H]] CHANNEL, ISOFORM E"/>
    <property type="match status" value="1"/>
</dbReference>
<protein>
    <submittedName>
        <fullName evidence="3">CLUMA_CG013866, isoform A</fullName>
    </submittedName>
</protein>
<dbReference type="Pfam" id="PF00027">
    <property type="entry name" value="cNMP_binding"/>
    <property type="match status" value="1"/>
</dbReference>
<keyword evidence="1" id="KW-0472">Membrane</keyword>
<feature type="transmembrane region" description="Helical" evidence="1">
    <location>
        <begin position="303"/>
        <end position="324"/>
    </location>
</feature>
<accession>A0A1J1IND5</accession>
<name>A0A1J1IND5_9DIPT</name>
<feature type="transmembrane region" description="Helical" evidence="1">
    <location>
        <begin position="227"/>
        <end position="247"/>
    </location>
</feature>
<dbReference type="PROSITE" id="PS00888">
    <property type="entry name" value="CNMP_BINDING_1"/>
    <property type="match status" value="1"/>
</dbReference>
<dbReference type="SUPFAM" id="SSF81324">
    <property type="entry name" value="Voltage-gated potassium channels"/>
    <property type="match status" value="1"/>
</dbReference>
<organism evidence="3 4">
    <name type="scientific">Clunio marinus</name>
    <dbReference type="NCBI Taxonomy" id="568069"/>
    <lineage>
        <taxon>Eukaryota</taxon>
        <taxon>Metazoa</taxon>
        <taxon>Ecdysozoa</taxon>
        <taxon>Arthropoda</taxon>
        <taxon>Hexapoda</taxon>
        <taxon>Insecta</taxon>
        <taxon>Pterygota</taxon>
        <taxon>Neoptera</taxon>
        <taxon>Endopterygota</taxon>
        <taxon>Diptera</taxon>
        <taxon>Nematocera</taxon>
        <taxon>Chironomoidea</taxon>
        <taxon>Chironomidae</taxon>
        <taxon>Clunio</taxon>
    </lineage>
</organism>
<feature type="domain" description="Cyclic nucleotide-binding" evidence="2">
    <location>
        <begin position="405"/>
        <end position="522"/>
    </location>
</feature>
<dbReference type="InterPro" id="IPR018490">
    <property type="entry name" value="cNMP-bd_dom_sf"/>
</dbReference>
<dbReference type="STRING" id="568069.A0A1J1IND5"/>
<dbReference type="EMBL" id="CVRI01000054">
    <property type="protein sequence ID" value="CRL00606.1"/>
    <property type="molecule type" value="Genomic_DNA"/>
</dbReference>
<dbReference type="GO" id="GO:0005249">
    <property type="term" value="F:voltage-gated potassium channel activity"/>
    <property type="evidence" value="ECO:0007669"/>
    <property type="project" value="TreeGrafter"/>
</dbReference>
<dbReference type="AlphaFoldDB" id="A0A1J1IND5"/>
<dbReference type="SMART" id="SM00100">
    <property type="entry name" value="cNMP"/>
    <property type="match status" value="1"/>
</dbReference>
<evidence type="ECO:0000259" key="2">
    <source>
        <dbReference type="PROSITE" id="PS50042"/>
    </source>
</evidence>
<dbReference type="Gene3D" id="2.60.120.10">
    <property type="entry name" value="Jelly Rolls"/>
    <property type="match status" value="1"/>
</dbReference>
<feature type="transmembrane region" description="Helical" evidence="1">
    <location>
        <begin position="79"/>
        <end position="95"/>
    </location>
</feature>
<keyword evidence="1" id="KW-0812">Transmembrane</keyword>
<sequence>MEHYFLKFGHNCELRDDELKNLLSDKSKLKRKLLKWTTINVKSNLTLQHFNSHAAIVNDRRLHFENHLSTIHPFSNFKWFWEVFIGLVFLSGLFYDPLMYLKYVGEDPSESVGNLIIMKLIKIFCTIDMFVRFFTGYLDPKNFTIVLDRRKIAMRYLRGSFIFDFLINIPLLVALIFRLDTHVAKYHFIKILTLLRITRLPTFILYSNRTLERIGVDDKYMEIFKLLCYWLVFIHWASCLHILPGLIATNFQNNNENAWYKQGFFQNRSELDKYIICLFKCIKTLMGTGYVKELQPTEYFDRIYGTLLNIAGRVGLCITFAYIFDIIQGMKSSTLRYNQMMVQLSKYTDQNCLPEETKNKLRSNYDYIFRKRYFNEQEILKTLPASLRQQILVHNTRQLVENSQFFENLPSSLVLKIISSLTQELFLEGDAIISPGEIGTAVYFIASGSVAFCLPNGKEVCHFTDGDYFGLATFFADDYQHFVKVVALETTECYKLYKKDFQNLIQAYPDLLKKVEELAVERIDIVLMIEEREKNEKEFAYKSINQENISSNSE</sequence>
<dbReference type="InterPro" id="IPR051413">
    <property type="entry name" value="K/Na_HCN_channel"/>
</dbReference>
<dbReference type="InterPro" id="IPR018488">
    <property type="entry name" value="cNMP-bd_CS"/>
</dbReference>
<dbReference type="GO" id="GO:0098855">
    <property type="term" value="C:HCN channel complex"/>
    <property type="evidence" value="ECO:0007669"/>
    <property type="project" value="TreeGrafter"/>
</dbReference>
<dbReference type="SUPFAM" id="SSF51206">
    <property type="entry name" value="cAMP-binding domain-like"/>
    <property type="match status" value="1"/>
</dbReference>
<dbReference type="GO" id="GO:0035725">
    <property type="term" value="P:sodium ion transmembrane transport"/>
    <property type="evidence" value="ECO:0007669"/>
    <property type="project" value="TreeGrafter"/>
</dbReference>
<dbReference type="PANTHER" id="PTHR45689:SF14">
    <property type="entry name" value="CYCLIC NUCLEOTIDE-GATED CATION CHANNEL SUBUNIT A-LIKE PROTEIN"/>
    <property type="match status" value="1"/>
</dbReference>
<dbReference type="Gene3D" id="1.10.287.630">
    <property type="entry name" value="Helix hairpin bin"/>
    <property type="match status" value="1"/>
</dbReference>